<dbReference type="EMBL" id="KV442040">
    <property type="protein sequence ID" value="OAQ29579.1"/>
    <property type="molecule type" value="Genomic_DNA"/>
</dbReference>
<proteinExistence type="predicted"/>
<dbReference type="Proteomes" id="UP000078512">
    <property type="component" value="Unassembled WGS sequence"/>
</dbReference>
<evidence type="ECO:0000256" key="1">
    <source>
        <dbReference type="SAM" id="MobiDB-lite"/>
    </source>
</evidence>
<accession>A0A197JZB0</accession>
<feature type="chain" id="PRO_5008276428" description="Secreted protein" evidence="2">
    <location>
        <begin position="20"/>
        <end position="79"/>
    </location>
</feature>
<evidence type="ECO:0008006" key="5">
    <source>
        <dbReference type="Google" id="ProtNLM"/>
    </source>
</evidence>
<reference evidence="3 4" key="1">
    <citation type="submission" date="2016-05" db="EMBL/GenBank/DDBJ databases">
        <title>Genome sequencing reveals origins of a unique bacterial endosymbiosis in the earliest lineages of terrestrial Fungi.</title>
        <authorList>
            <consortium name="DOE Joint Genome Institute"/>
            <person name="Uehling J."/>
            <person name="Gryganskyi A."/>
            <person name="Hameed K."/>
            <person name="Tschaplinski T."/>
            <person name="Misztal P."/>
            <person name="Wu S."/>
            <person name="Desiro A."/>
            <person name="Vande Pol N."/>
            <person name="Du Z.-Y."/>
            <person name="Zienkiewicz A."/>
            <person name="Zienkiewicz K."/>
            <person name="Morin E."/>
            <person name="Tisserant E."/>
            <person name="Splivallo R."/>
            <person name="Hainaut M."/>
            <person name="Henrissat B."/>
            <person name="Ohm R."/>
            <person name="Kuo A."/>
            <person name="Yan J."/>
            <person name="Lipzen A."/>
            <person name="Nolan M."/>
            <person name="Labutti K."/>
            <person name="Barry K."/>
            <person name="Goldstein A."/>
            <person name="Labbe J."/>
            <person name="Schadt C."/>
            <person name="Tuskan G."/>
            <person name="Grigoriev I."/>
            <person name="Martin F."/>
            <person name="Vilgalys R."/>
            <person name="Bonito G."/>
        </authorList>
    </citation>
    <scope>NUCLEOTIDE SEQUENCE [LARGE SCALE GENOMIC DNA]</scope>
    <source>
        <strain evidence="3 4">AG-77</strain>
    </source>
</reference>
<name>A0A197JZB0_9FUNG</name>
<evidence type="ECO:0000313" key="4">
    <source>
        <dbReference type="Proteomes" id="UP000078512"/>
    </source>
</evidence>
<organism evidence="3 4">
    <name type="scientific">Linnemannia elongata AG-77</name>
    <dbReference type="NCBI Taxonomy" id="1314771"/>
    <lineage>
        <taxon>Eukaryota</taxon>
        <taxon>Fungi</taxon>
        <taxon>Fungi incertae sedis</taxon>
        <taxon>Mucoromycota</taxon>
        <taxon>Mortierellomycotina</taxon>
        <taxon>Mortierellomycetes</taxon>
        <taxon>Mortierellales</taxon>
        <taxon>Mortierellaceae</taxon>
        <taxon>Linnemannia</taxon>
    </lineage>
</organism>
<sequence>MPFISLLLLLLMCSESCIGLSLTRGSADDLSLKSDGLPRLCDRSRGRILESGEGGSGGCCEGHPQDLLGDDGGGHGSNV</sequence>
<keyword evidence="2" id="KW-0732">Signal</keyword>
<feature type="signal peptide" evidence="2">
    <location>
        <begin position="1"/>
        <end position="19"/>
    </location>
</feature>
<evidence type="ECO:0000256" key="2">
    <source>
        <dbReference type="SAM" id="SignalP"/>
    </source>
</evidence>
<feature type="region of interest" description="Disordered" evidence="1">
    <location>
        <begin position="50"/>
        <end position="79"/>
    </location>
</feature>
<evidence type="ECO:0000313" key="3">
    <source>
        <dbReference type="EMBL" id="OAQ29579.1"/>
    </source>
</evidence>
<keyword evidence="4" id="KW-1185">Reference proteome</keyword>
<protein>
    <recommendedName>
        <fullName evidence="5">Secreted protein</fullName>
    </recommendedName>
</protein>
<feature type="compositionally biased region" description="Gly residues" evidence="1">
    <location>
        <begin position="70"/>
        <end position="79"/>
    </location>
</feature>
<dbReference type="AlphaFoldDB" id="A0A197JZB0"/>
<gene>
    <name evidence="3" type="ORF">K457DRAFT_503493</name>
</gene>